<dbReference type="Gene3D" id="3.40.50.2300">
    <property type="match status" value="4"/>
</dbReference>
<evidence type="ECO:0000256" key="2">
    <source>
        <dbReference type="ARBA" id="ARBA00022692"/>
    </source>
</evidence>
<name>A0A9N8DDX7_9STRA</name>
<keyword evidence="6 13" id="KW-0675">Receptor</keyword>
<evidence type="ECO:0000256" key="8">
    <source>
        <dbReference type="ARBA" id="ARBA00023224"/>
    </source>
</evidence>
<comment type="subcellular location">
    <subcellularLocation>
        <location evidence="1">Membrane</location>
        <topology evidence="1">Multi-pass membrane protein</topology>
    </subcellularLocation>
</comment>
<dbReference type="SUPFAM" id="SSF53822">
    <property type="entry name" value="Periplasmic binding protein-like I"/>
    <property type="match status" value="3"/>
</dbReference>
<evidence type="ECO:0000256" key="11">
    <source>
        <dbReference type="SAM" id="SignalP"/>
    </source>
</evidence>
<feature type="compositionally biased region" description="Basic and acidic residues" evidence="9">
    <location>
        <begin position="1554"/>
        <end position="1566"/>
    </location>
</feature>
<feature type="transmembrane region" description="Helical" evidence="10">
    <location>
        <begin position="788"/>
        <end position="814"/>
    </location>
</feature>
<keyword evidence="5 10" id="KW-0472">Membrane</keyword>
<evidence type="ECO:0000256" key="4">
    <source>
        <dbReference type="ARBA" id="ARBA00023040"/>
    </source>
</evidence>
<keyword evidence="7" id="KW-0325">Glycoprotein</keyword>
<evidence type="ECO:0000256" key="3">
    <source>
        <dbReference type="ARBA" id="ARBA00022989"/>
    </source>
</evidence>
<evidence type="ECO:0000259" key="12">
    <source>
        <dbReference type="PROSITE" id="PS50259"/>
    </source>
</evidence>
<feature type="region of interest" description="Disordered" evidence="9">
    <location>
        <begin position="1465"/>
        <end position="1529"/>
    </location>
</feature>
<evidence type="ECO:0000256" key="10">
    <source>
        <dbReference type="SAM" id="Phobius"/>
    </source>
</evidence>
<keyword evidence="2 10" id="KW-0812">Transmembrane</keyword>
<keyword evidence="3 10" id="KW-1133">Transmembrane helix</keyword>
<dbReference type="InterPro" id="IPR028082">
    <property type="entry name" value="Peripla_BP_I"/>
</dbReference>
<dbReference type="CDD" id="cd15047">
    <property type="entry name" value="7tmC_GABA-B-like"/>
    <property type="match status" value="1"/>
</dbReference>
<organism evidence="13 14">
    <name type="scientific">Seminavis robusta</name>
    <dbReference type="NCBI Taxonomy" id="568900"/>
    <lineage>
        <taxon>Eukaryota</taxon>
        <taxon>Sar</taxon>
        <taxon>Stramenopiles</taxon>
        <taxon>Ochrophyta</taxon>
        <taxon>Bacillariophyta</taxon>
        <taxon>Bacillariophyceae</taxon>
        <taxon>Bacillariophycidae</taxon>
        <taxon>Naviculales</taxon>
        <taxon>Naviculaceae</taxon>
        <taxon>Seminavis</taxon>
    </lineage>
</organism>
<dbReference type="InterPro" id="IPR025997">
    <property type="entry name" value="SBP_2_dom"/>
</dbReference>
<feature type="chain" id="PRO_5040125764" evidence="11">
    <location>
        <begin position="38"/>
        <end position="2179"/>
    </location>
</feature>
<evidence type="ECO:0000256" key="5">
    <source>
        <dbReference type="ARBA" id="ARBA00023136"/>
    </source>
</evidence>
<evidence type="ECO:0000256" key="1">
    <source>
        <dbReference type="ARBA" id="ARBA00004141"/>
    </source>
</evidence>
<dbReference type="PANTHER" id="PTHR10519:SF20">
    <property type="entry name" value="G-PROTEIN COUPLED RECEPTOR 156-RELATED"/>
    <property type="match status" value="1"/>
</dbReference>
<protein>
    <submittedName>
        <fullName evidence="13">Acid type B receptor subunit</fullName>
    </submittedName>
</protein>
<keyword evidence="14" id="KW-1185">Reference proteome</keyword>
<dbReference type="Pfam" id="PF00003">
    <property type="entry name" value="7tm_3"/>
    <property type="match status" value="1"/>
</dbReference>
<feature type="region of interest" description="Disordered" evidence="9">
    <location>
        <begin position="1285"/>
        <end position="1318"/>
    </location>
</feature>
<feature type="region of interest" description="Disordered" evidence="9">
    <location>
        <begin position="1542"/>
        <end position="1672"/>
    </location>
</feature>
<evidence type="ECO:0000313" key="13">
    <source>
        <dbReference type="EMBL" id="CAB9497914.1"/>
    </source>
</evidence>
<feature type="region of interest" description="Disordered" evidence="9">
    <location>
        <begin position="2040"/>
        <end position="2059"/>
    </location>
</feature>
<reference evidence="13" key="1">
    <citation type="submission" date="2020-06" db="EMBL/GenBank/DDBJ databases">
        <authorList>
            <consortium name="Plant Systems Biology data submission"/>
        </authorList>
    </citation>
    <scope>NUCLEOTIDE SEQUENCE</scope>
    <source>
        <strain evidence="13">D6</strain>
    </source>
</reference>
<dbReference type="GO" id="GO:0038039">
    <property type="term" value="C:G protein-coupled receptor heterodimeric complex"/>
    <property type="evidence" value="ECO:0007669"/>
    <property type="project" value="TreeGrafter"/>
</dbReference>
<feature type="signal peptide" evidence="11">
    <location>
        <begin position="1"/>
        <end position="37"/>
    </location>
</feature>
<evidence type="ECO:0000256" key="6">
    <source>
        <dbReference type="ARBA" id="ARBA00023170"/>
    </source>
</evidence>
<dbReference type="InterPro" id="IPR002455">
    <property type="entry name" value="GPCR3_GABA-B"/>
</dbReference>
<gene>
    <name evidence="13" type="ORF">SEMRO_28_G018560.1</name>
</gene>
<keyword evidence="8" id="KW-0807">Transducer</keyword>
<dbReference type="PROSITE" id="PS50259">
    <property type="entry name" value="G_PROTEIN_RECEP_F3_4"/>
    <property type="match status" value="1"/>
</dbReference>
<feature type="transmembrane region" description="Helical" evidence="10">
    <location>
        <begin position="1010"/>
        <end position="1034"/>
    </location>
</feature>
<evidence type="ECO:0000256" key="9">
    <source>
        <dbReference type="SAM" id="MobiDB-lite"/>
    </source>
</evidence>
<dbReference type="InterPro" id="IPR017978">
    <property type="entry name" value="GPCR_3_C"/>
</dbReference>
<feature type="transmembrane region" description="Helical" evidence="10">
    <location>
        <begin position="976"/>
        <end position="998"/>
    </location>
</feature>
<accession>A0A9N8DDX7</accession>
<keyword evidence="4" id="KW-0297">G-protein coupled receptor</keyword>
<dbReference type="OrthoDB" id="47382at2759"/>
<feature type="transmembrane region" description="Helical" evidence="10">
    <location>
        <begin position="884"/>
        <end position="903"/>
    </location>
</feature>
<dbReference type="EMBL" id="CAICTM010000028">
    <property type="protein sequence ID" value="CAB9497914.1"/>
    <property type="molecule type" value="Genomic_DNA"/>
</dbReference>
<feature type="domain" description="G-protein coupled receptors family 3 profile" evidence="12">
    <location>
        <begin position="877"/>
        <end position="1066"/>
    </location>
</feature>
<feature type="transmembrane region" description="Helical" evidence="10">
    <location>
        <begin position="826"/>
        <end position="848"/>
    </location>
</feature>
<keyword evidence="11" id="KW-0732">Signal</keyword>
<feature type="region of interest" description="Disordered" evidence="9">
    <location>
        <begin position="1769"/>
        <end position="1793"/>
    </location>
</feature>
<evidence type="ECO:0000313" key="14">
    <source>
        <dbReference type="Proteomes" id="UP001153069"/>
    </source>
</evidence>
<dbReference type="Pfam" id="PF13407">
    <property type="entry name" value="Peripla_BP_4"/>
    <property type="match status" value="2"/>
</dbReference>
<evidence type="ECO:0000256" key="7">
    <source>
        <dbReference type="ARBA" id="ARBA00023180"/>
    </source>
</evidence>
<dbReference type="Proteomes" id="UP001153069">
    <property type="component" value="Unassembled WGS sequence"/>
</dbReference>
<sequence length="2179" mass="235130">MIQTPAHRYRYRYHRVLSLGLLSVIVWSTSQLQVVSGIDQLAYEESIVTAPPMKPVVDFTLRDDFYVGKCEPCIARSEYRIQVIAHGTQNDVYWQQVQTAMQQASRDTMVAVSITLYSPTLDQSEIYLRMANSIRQAATASNSDRPDALLVTLPSVVVHQAITVALAAGMPVFGFHTGYDVAPALGVLGFVAQHETLAGRVVADEVIQLLRRRDVAEAKENREVDNTGDDDDKTTIVFNMNDNSTTAFVPTLPPTSDELIQQRRVMFVNSEPDNKLMLERYQGVQEILTQHPAIVQVDTIDVRPVDVFQSVQTVQEEVFKDCAYDVVVLSEAALVNLVDIVTSAMVDLGCQGTTTVVTFGMSEQIVEAIVQGHIAFTAAPQHYIESVFAVVMTSMFITTGKKLSLPKDRKMYLSGPVIVTPDNVPTDTVQTCREQAFPVCNLEGEAFDPMTTTSTTGKLGKCNFRGCLPRDTIRIGGVLHGITTDLFWDPVFAAATQAAVDVGVVLELERLEPQETFQILHAKMAARIRNLCESGVDGLFVTIPDDTVAESILYCRSLHVPVISINAGADQVEELDILQHIGQEEYNAGYGAGKRLVQEGMKEGYCLNHAPGNIVLDDRCRGFSDAIEEHPDVVYHGMVVVADDNQAKFTQAVETAVMERSGNIADTWDGIGLLLGGASQMGEALHLHSLHINSVIGSFDISDSMFQAFDEGWLKFGIDQQPFLQGSLPVFLLAYAAYTQQSLANTVIETGPRFVVEPPSVYEERCESSFFSICSILPEEDFQLISSWLLAIGYTFVAITTFTALICLAWVVYYRERSLLVRISQPPFLITLACGCIVSILSIIPMGVQTEYRFVKDDIATGTLTAEENADIQTVDASCMLVPWLNSIGFVMVFSSLFSRIWRVQMIFKAGEALRRRTVSLIDIAPYVAIMFVVVLSLLIAWQAVDPFQWGREVLLVDNDGYVLESTGRCTSDTGWYFWIAILGFQILCVFYALVLCFQTKHIQDDLSESSNTFLAVICIFQVNVIALPISAMVQDDTEVFYFVRSCALFLQNYTVLCLMFWPKMYRTFTGSDGLPPMSSLRGSANGGPTMRSGNRVSFHIPTNDQMDNSNISTPFGYGANDVSSSMTRARMKFKDSSDQFDFGKERRPTSPINGMRKLAPAEAAAMANHSESGMMMAAPGAMMAATAEAAARANAASAAARSGSVSSGAGVMSHEPGAAIPASEPGVAMPAAESTAPFASPEPGSKTGAPEAGRATMPSAEPGSMRRTREAGSMMAATVESAARANNEASVRGSVGEPGASMSGEPGAGMSFSEPGSVPFLPGRSRLLTASAKAAAMANHAAALRASSGELGASVAAEPGAALTPEPGSLMATPGRDRMLAASARAASTRDQPEPGVVMSAEPGSIMVSPERARMLAASARAASASMINHTEPGAVTSRQVPGEPGSTMATLERARMLAASARAASASVTSHPEPGAVALGDVPPEPGSNMAVPVRDRMLEPTAEAKGMSSHTVPDPEPGNASTGPCAGEEIEEGRLMVSTAAAESAAIPDEAELKKSAKAEEPGRPVQTEDATSDPEAGMARLPSPPLRTDTALDTKIPAKRRSLPMHTELSDLDEGRQVNPGIQEQTHGGMSDSDSSMPQHPGMQHGRLAGMHRTEGGQMAPGRQEREGMPVHPAMQHHREAALSDLEARRPVDPAIQRHFGEGGSDSEGGPLLHPGMRNHVDAGMSDSEERTPAHPAMQRHMVEGFPRPASGVPSHPGIQSQRMRMQSPAEDGMSDSDDGMPSHPAMRPNVEARLSSPELRLSAHPRLQRRMKAGVTQGMPGNPAMRHHIDARMPDSEDRMPVHPGMQRHSEEGLSDSEEGMQEHPAMRSSMDRALPDPETLRRAQQRMQSNMGRGIPGSGGRMAIHPAMRQRIDARMAGEEVRGHPGMHRSSSESRMPVHPAMRRHIDASMSGSEEGVSAHPGMQRHFDDEGGMSVHPAMRGHIGARMPGSEERVRVHPGMHRSSSESRMPVHPAIRPHTNAIIASPVARVRVHPGMQRSHSDEGLSDSEEGIQGHPAMRLTSSNETHNWLYPGLSRETSGPAEDTVVEQVEAAVAVEKVEKRSEPETDSSTTVEEGSEPTEALVNGDGNSCPLDNQNSSTTRDDTDAVSSAAESHEEVTDSEAQGDTKDNSQR</sequence>
<dbReference type="GO" id="GO:0004965">
    <property type="term" value="F:G protein-coupled GABA receptor activity"/>
    <property type="evidence" value="ECO:0007669"/>
    <property type="project" value="InterPro"/>
</dbReference>
<feature type="compositionally biased region" description="Polar residues" evidence="9">
    <location>
        <begin position="1624"/>
        <end position="1642"/>
    </location>
</feature>
<dbReference type="PANTHER" id="PTHR10519">
    <property type="entry name" value="GABA-B RECEPTOR"/>
    <property type="match status" value="1"/>
</dbReference>
<feature type="region of interest" description="Disordered" evidence="9">
    <location>
        <begin position="1381"/>
        <end position="1402"/>
    </location>
</feature>
<proteinExistence type="predicted"/>
<feature type="transmembrane region" description="Helical" evidence="10">
    <location>
        <begin position="924"/>
        <end position="945"/>
    </location>
</feature>
<feature type="region of interest" description="Disordered" evidence="9">
    <location>
        <begin position="1232"/>
        <end position="1270"/>
    </location>
</feature>
<feature type="region of interest" description="Disordered" evidence="9">
    <location>
        <begin position="1839"/>
        <end position="1867"/>
    </location>
</feature>
<comment type="caution">
    <text evidence="13">The sequence shown here is derived from an EMBL/GenBank/DDBJ whole genome shotgun (WGS) entry which is preliminary data.</text>
</comment>
<feature type="region of interest" description="Disordered" evidence="9">
    <location>
        <begin position="2102"/>
        <end position="2179"/>
    </location>
</feature>